<dbReference type="PATRIC" id="fig|1581420.6.peg.270"/>
<gene>
    <name evidence="3" type="ORF">AAW00_01335</name>
</gene>
<comment type="caution">
    <text evidence="3">The sequence shown here is derived from an EMBL/GenBank/DDBJ whole genome shotgun (WGS) entry which is preliminary data.</text>
</comment>
<feature type="domain" description="GST N-terminal" evidence="1">
    <location>
        <begin position="1"/>
        <end position="83"/>
    </location>
</feature>
<feature type="domain" description="GST C-terminal" evidence="2">
    <location>
        <begin position="86"/>
        <end position="205"/>
    </location>
</feature>
<dbReference type="Pfam" id="PF02798">
    <property type="entry name" value="GST_N"/>
    <property type="match status" value="1"/>
</dbReference>
<sequence length="205" mass="22852">MSDYTLFFDPMSRAVIAQWAFAEVGVEPELVQVDWEAKPGALYDANSMGKVPTIIHHHRGHDHVVTEAAAICHYLAEFEAPALLPSPEERANYFRWLFFTAGPLEAAITNTSMGWTPQDARQEATVGFGTLERAADALDKHLQRHDYVCGDRFTMADVYVGSQVGWGLFFGTLPKRDSFKAYAERMEGREAYQKTMGALGGQEDA</sequence>
<dbReference type="SUPFAM" id="SSF47616">
    <property type="entry name" value="GST C-terminal domain-like"/>
    <property type="match status" value="1"/>
</dbReference>
<accession>A0A0G9MX73</accession>
<organism evidence="3 4">
    <name type="scientific">Aurantiacibacter luteus</name>
    <dbReference type="NCBI Taxonomy" id="1581420"/>
    <lineage>
        <taxon>Bacteria</taxon>
        <taxon>Pseudomonadati</taxon>
        <taxon>Pseudomonadota</taxon>
        <taxon>Alphaproteobacteria</taxon>
        <taxon>Sphingomonadales</taxon>
        <taxon>Erythrobacteraceae</taxon>
        <taxon>Aurantiacibacter</taxon>
    </lineage>
</organism>
<dbReference type="InterPro" id="IPR010987">
    <property type="entry name" value="Glutathione-S-Trfase_C-like"/>
</dbReference>
<proteinExistence type="predicted"/>
<dbReference type="Proteomes" id="UP000053464">
    <property type="component" value="Unassembled WGS sequence"/>
</dbReference>
<reference evidence="3 4" key="1">
    <citation type="submission" date="2015-04" db="EMBL/GenBank/DDBJ databases">
        <title>The draft genome sequence of Erythrobacter luteus KA37.</title>
        <authorList>
            <person name="Zhuang L."/>
            <person name="Liu Y."/>
            <person name="Shao Z."/>
        </authorList>
    </citation>
    <scope>NUCLEOTIDE SEQUENCE [LARGE SCALE GENOMIC DNA]</scope>
    <source>
        <strain evidence="3 4">KA37</strain>
    </source>
</reference>
<dbReference type="PANTHER" id="PTHR44051">
    <property type="entry name" value="GLUTATHIONE S-TRANSFERASE-RELATED"/>
    <property type="match status" value="1"/>
</dbReference>
<dbReference type="InterPro" id="IPR036282">
    <property type="entry name" value="Glutathione-S-Trfase_C_sf"/>
</dbReference>
<dbReference type="PANTHER" id="PTHR44051:SF21">
    <property type="entry name" value="GLUTATHIONE S-TRANSFERASE FAMILY PROTEIN"/>
    <property type="match status" value="1"/>
</dbReference>
<dbReference type="SUPFAM" id="SSF52833">
    <property type="entry name" value="Thioredoxin-like"/>
    <property type="match status" value="1"/>
</dbReference>
<protein>
    <submittedName>
        <fullName evidence="3">Glutathione S-transferase</fullName>
    </submittedName>
</protein>
<dbReference type="EMBL" id="LBHB01000001">
    <property type="protein sequence ID" value="KLE35154.1"/>
    <property type="molecule type" value="Genomic_DNA"/>
</dbReference>
<dbReference type="AlphaFoldDB" id="A0A0G9MX73"/>
<dbReference type="SFLD" id="SFLDG01150">
    <property type="entry name" value="Main.1:_Beta-like"/>
    <property type="match status" value="1"/>
</dbReference>
<dbReference type="GO" id="GO:0016740">
    <property type="term" value="F:transferase activity"/>
    <property type="evidence" value="ECO:0007669"/>
    <property type="project" value="UniProtKB-KW"/>
</dbReference>
<name>A0A0G9MX73_9SPHN</name>
<evidence type="ECO:0000313" key="3">
    <source>
        <dbReference type="EMBL" id="KLE35154.1"/>
    </source>
</evidence>
<dbReference type="PROSITE" id="PS50405">
    <property type="entry name" value="GST_CTER"/>
    <property type="match status" value="1"/>
</dbReference>
<dbReference type="STRING" id="1581420.AAW00_01335"/>
<dbReference type="PROSITE" id="PS50404">
    <property type="entry name" value="GST_NTER"/>
    <property type="match status" value="1"/>
</dbReference>
<dbReference type="CDD" id="cd03207">
    <property type="entry name" value="GST_C_8"/>
    <property type="match status" value="1"/>
</dbReference>
<dbReference type="CDD" id="cd03046">
    <property type="entry name" value="GST_N_GTT1_like"/>
    <property type="match status" value="1"/>
</dbReference>
<dbReference type="Gene3D" id="1.20.1050.10">
    <property type="match status" value="1"/>
</dbReference>
<dbReference type="Gene3D" id="3.40.30.10">
    <property type="entry name" value="Glutaredoxin"/>
    <property type="match status" value="1"/>
</dbReference>
<dbReference type="InterPro" id="IPR036249">
    <property type="entry name" value="Thioredoxin-like_sf"/>
</dbReference>
<dbReference type="InterPro" id="IPR004045">
    <property type="entry name" value="Glutathione_S-Trfase_N"/>
</dbReference>
<evidence type="ECO:0000313" key="4">
    <source>
        <dbReference type="Proteomes" id="UP000053464"/>
    </source>
</evidence>
<dbReference type="Pfam" id="PF13410">
    <property type="entry name" value="GST_C_2"/>
    <property type="match status" value="1"/>
</dbReference>
<keyword evidence="4" id="KW-1185">Reference proteome</keyword>
<dbReference type="SFLD" id="SFLDS00019">
    <property type="entry name" value="Glutathione_Transferase_(cytos"/>
    <property type="match status" value="1"/>
</dbReference>
<dbReference type="OrthoDB" id="5740960at2"/>
<dbReference type="SFLD" id="SFLDG00358">
    <property type="entry name" value="Main_(cytGST)"/>
    <property type="match status" value="1"/>
</dbReference>
<dbReference type="RefSeq" id="WP_047002556.1">
    <property type="nucleotide sequence ID" value="NZ_LBHB01000001.1"/>
</dbReference>
<dbReference type="InterPro" id="IPR040079">
    <property type="entry name" value="Glutathione_S-Trfase"/>
</dbReference>
<evidence type="ECO:0000259" key="1">
    <source>
        <dbReference type="PROSITE" id="PS50404"/>
    </source>
</evidence>
<keyword evidence="3" id="KW-0808">Transferase</keyword>
<evidence type="ECO:0000259" key="2">
    <source>
        <dbReference type="PROSITE" id="PS50405"/>
    </source>
</evidence>